<organism evidence="1 2">
    <name type="scientific">Nitrosospira multiformis</name>
    <dbReference type="NCBI Taxonomy" id="1231"/>
    <lineage>
        <taxon>Bacteria</taxon>
        <taxon>Pseudomonadati</taxon>
        <taxon>Pseudomonadota</taxon>
        <taxon>Betaproteobacteria</taxon>
        <taxon>Nitrosomonadales</taxon>
        <taxon>Nitrosomonadaceae</taxon>
        <taxon>Nitrosospira</taxon>
    </lineage>
</organism>
<dbReference type="AlphaFoldDB" id="A0A2T5I058"/>
<reference evidence="1 2" key="1">
    <citation type="submission" date="2018-04" db="EMBL/GenBank/DDBJ databases">
        <title>Active sludge and wastewater microbial communities from Klosterneuburg, Austria.</title>
        <authorList>
            <person name="Wagner M."/>
        </authorList>
    </citation>
    <scope>NUCLEOTIDE SEQUENCE [LARGE SCALE GENOMIC DNA]</scope>
    <source>
        <strain evidence="1 2">Nl12</strain>
    </source>
</reference>
<evidence type="ECO:0000313" key="1">
    <source>
        <dbReference type="EMBL" id="PTQ77210.1"/>
    </source>
</evidence>
<accession>A0A2T5I058</accession>
<sequence length="103" mass="11301">MDEAFIVHQVSQQGCPWGKPGAAALKSIPVGSLVSNSYTNRVKNTGHTSIISTIIVVANVRSSCISDDLELLDKSSYHWRTLQHFLEARLAPKIWKPAGELIT</sequence>
<proteinExistence type="predicted"/>
<comment type="caution">
    <text evidence="1">The sequence shown here is derived from an EMBL/GenBank/DDBJ whole genome shotgun (WGS) entry which is preliminary data.</text>
</comment>
<name>A0A2T5I058_9PROT</name>
<dbReference type="Proteomes" id="UP000244152">
    <property type="component" value="Unassembled WGS sequence"/>
</dbReference>
<evidence type="ECO:0000313" key="2">
    <source>
        <dbReference type="Proteomes" id="UP000244152"/>
    </source>
</evidence>
<gene>
    <name evidence="1" type="ORF">C8R21_1551</name>
</gene>
<dbReference type="EMBL" id="QAOK01000055">
    <property type="protein sequence ID" value="PTQ77210.1"/>
    <property type="molecule type" value="Genomic_DNA"/>
</dbReference>
<protein>
    <submittedName>
        <fullName evidence="1">Uncharacterized protein</fullName>
    </submittedName>
</protein>